<protein>
    <submittedName>
        <fullName evidence="3">Amidohydrolase</fullName>
    </submittedName>
</protein>
<reference evidence="3 4" key="1">
    <citation type="submission" date="2020-08" db="EMBL/GenBank/DDBJ databases">
        <authorList>
            <person name="Liu C."/>
            <person name="Sun Q."/>
        </authorList>
    </citation>
    <scope>NUCLEOTIDE SEQUENCE [LARGE SCALE GENOMIC DNA]</scope>
    <source>
        <strain evidence="3 4">NSJ-38</strain>
    </source>
</reference>
<dbReference type="Gene3D" id="3.20.20.140">
    <property type="entry name" value="Metal-dependent hydrolases"/>
    <property type="match status" value="1"/>
</dbReference>
<dbReference type="KEGG" id="qdo:H9Q78_05090"/>
<dbReference type="RefSeq" id="WP_249304001.1">
    <property type="nucleotide sequence ID" value="NZ_CP060634.1"/>
</dbReference>
<dbReference type="EMBL" id="CP060634">
    <property type="protein sequence ID" value="QNM06509.1"/>
    <property type="molecule type" value="Genomic_DNA"/>
</dbReference>
<evidence type="ECO:0000313" key="3">
    <source>
        <dbReference type="EMBL" id="QNM06509.1"/>
    </source>
</evidence>
<keyword evidence="3" id="KW-0378">Hydrolase</keyword>
<gene>
    <name evidence="3" type="ORF">H9Q78_05090</name>
</gene>
<dbReference type="Pfam" id="PF04909">
    <property type="entry name" value="Amidohydro_2"/>
    <property type="match status" value="1"/>
</dbReference>
<accession>A0A7G9G6S7</accession>
<dbReference type="SUPFAM" id="SSF51556">
    <property type="entry name" value="Metallo-dependent hydrolases"/>
    <property type="match status" value="1"/>
</dbReference>
<evidence type="ECO:0000259" key="2">
    <source>
        <dbReference type="Pfam" id="PF04909"/>
    </source>
</evidence>
<evidence type="ECO:0000313" key="4">
    <source>
        <dbReference type="Proteomes" id="UP000515823"/>
    </source>
</evidence>
<name>A0A7G9G6S7_9FIRM</name>
<sequence length="306" mass="34728">MKERFRAIDAHVHVIEQLKGIGYRGELRPIGKGKGRWANGEELRIIPEGWGESSFSYEELLRRMDANGVEKAVLLQGSLYGLQNEYSVEAVEKYPGRFAAMGSFDPYCLDAEEIMHRLIEECGCKGLKFEMSSLGGFMGYHSEFKIDGPQMKEVWKYAQERGLVISLDIGDRKSPSFQLDSIVKLAEKYSNIKIVIEHMFCAGKGERNYVERYLDKISSHSNIYVTLASVVTNCLQGPPYRDAIFYLNAACERIGSERIMWGSDLPITASVLPYEVLKNYIADYSGLKEKDLENVYYNTAKLVYGL</sequence>
<keyword evidence="4" id="KW-1185">Reference proteome</keyword>
<dbReference type="PANTHER" id="PTHR21240">
    <property type="entry name" value="2-AMINO-3-CARBOXYLMUCONATE-6-SEMIALDEHYDE DECARBOXYLASE"/>
    <property type="match status" value="1"/>
</dbReference>
<dbReference type="GO" id="GO:0016787">
    <property type="term" value="F:hydrolase activity"/>
    <property type="evidence" value="ECO:0007669"/>
    <property type="project" value="UniProtKB-KW"/>
</dbReference>
<evidence type="ECO:0000256" key="1">
    <source>
        <dbReference type="ARBA" id="ARBA00023239"/>
    </source>
</evidence>
<dbReference type="PANTHER" id="PTHR21240:SF19">
    <property type="entry name" value="CATALYTIC_ HYDROLASE"/>
    <property type="match status" value="1"/>
</dbReference>
<dbReference type="Proteomes" id="UP000515823">
    <property type="component" value="Chromosome"/>
</dbReference>
<organism evidence="3 4">
    <name type="scientific">Qiania dongpingensis</name>
    <dbReference type="NCBI Taxonomy" id="2763669"/>
    <lineage>
        <taxon>Bacteria</taxon>
        <taxon>Bacillati</taxon>
        <taxon>Bacillota</taxon>
        <taxon>Clostridia</taxon>
        <taxon>Lachnospirales</taxon>
        <taxon>Lachnospiraceae</taxon>
        <taxon>Qiania</taxon>
    </lineage>
</organism>
<dbReference type="InterPro" id="IPR032465">
    <property type="entry name" value="ACMSD"/>
</dbReference>
<proteinExistence type="predicted"/>
<dbReference type="AlphaFoldDB" id="A0A7G9G6S7"/>
<feature type="domain" description="Amidohydrolase-related" evidence="2">
    <location>
        <begin position="8"/>
        <end position="306"/>
    </location>
</feature>
<dbReference type="InterPro" id="IPR032466">
    <property type="entry name" value="Metal_Hydrolase"/>
</dbReference>
<keyword evidence="1" id="KW-0456">Lyase</keyword>
<dbReference type="InterPro" id="IPR006680">
    <property type="entry name" value="Amidohydro-rel"/>
</dbReference>
<dbReference type="GO" id="GO:0016831">
    <property type="term" value="F:carboxy-lyase activity"/>
    <property type="evidence" value="ECO:0007669"/>
    <property type="project" value="InterPro"/>
</dbReference>